<dbReference type="Pfam" id="PF13561">
    <property type="entry name" value="adh_short_C2"/>
    <property type="match status" value="1"/>
</dbReference>
<dbReference type="SUPFAM" id="SSF51735">
    <property type="entry name" value="NAD(P)-binding Rossmann-fold domains"/>
    <property type="match status" value="1"/>
</dbReference>
<organism evidence="4 5">
    <name type="scientific">Nocardiopsis coralli</name>
    <dbReference type="NCBI Taxonomy" id="2772213"/>
    <lineage>
        <taxon>Bacteria</taxon>
        <taxon>Bacillati</taxon>
        <taxon>Actinomycetota</taxon>
        <taxon>Actinomycetes</taxon>
        <taxon>Streptosporangiales</taxon>
        <taxon>Nocardiopsidaceae</taxon>
        <taxon>Nocardiopsis</taxon>
    </lineage>
</organism>
<keyword evidence="2" id="KW-0560">Oxidoreductase</keyword>
<evidence type="ECO:0000256" key="2">
    <source>
        <dbReference type="ARBA" id="ARBA00023002"/>
    </source>
</evidence>
<accession>A0ABR9P256</accession>
<dbReference type="PRINTS" id="PR00081">
    <property type="entry name" value="GDHRDH"/>
</dbReference>
<dbReference type="PANTHER" id="PTHR42760">
    <property type="entry name" value="SHORT-CHAIN DEHYDROGENASES/REDUCTASES FAMILY MEMBER"/>
    <property type="match status" value="1"/>
</dbReference>
<evidence type="ECO:0000259" key="3">
    <source>
        <dbReference type="SMART" id="SM00822"/>
    </source>
</evidence>
<feature type="domain" description="Ketoreductase" evidence="3">
    <location>
        <begin position="7"/>
        <end position="192"/>
    </location>
</feature>
<dbReference type="PRINTS" id="PR00080">
    <property type="entry name" value="SDRFAMILY"/>
</dbReference>
<comment type="similarity">
    <text evidence="1">Belongs to the short-chain dehydrogenases/reductases (SDR) family.</text>
</comment>
<dbReference type="RefSeq" id="WP_193120571.1">
    <property type="nucleotide sequence ID" value="NZ_JADBGI010000003.1"/>
</dbReference>
<comment type="caution">
    <text evidence="4">The sequence shown here is derived from an EMBL/GenBank/DDBJ whole genome shotgun (WGS) entry which is preliminary data.</text>
</comment>
<dbReference type="SMART" id="SM00822">
    <property type="entry name" value="PKS_KR"/>
    <property type="match status" value="1"/>
</dbReference>
<evidence type="ECO:0000313" key="5">
    <source>
        <dbReference type="Proteomes" id="UP000806528"/>
    </source>
</evidence>
<dbReference type="PANTHER" id="PTHR42760:SF115">
    <property type="entry name" value="3-OXOACYL-[ACYL-CARRIER-PROTEIN] REDUCTASE FABG"/>
    <property type="match status" value="1"/>
</dbReference>
<name>A0ABR9P256_9ACTN</name>
<dbReference type="Proteomes" id="UP000806528">
    <property type="component" value="Unassembled WGS sequence"/>
</dbReference>
<protein>
    <submittedName>
        <fullName evidence="4">SDR family oxidoreductase</fullName>
    </submittedName>
</protein>
<dbReference type="InterPro" id="IPR020904">
    <property type="entry name" value="Sc_DH/Rdtase_CS"/>
</dbReference>
<proteinExistence type="inferred from homology"/>
<dbReference type="InterPro" id="IPR036291">
    <property type="entry name" value="NAD(P)-bd_dom_sf"/>
</dbReference>
<dbReference type="CDD" id="cd05233">
    <property type="entry name" value="SDR_c"/>
    <property type="match status" value="1"/>
</dbReference>
<dbReference type="Gene3D" id="3.40.50.720">
    <property type="entry name" value="NAD(P)-binding Rossmann-like Domain"/>
    <property type="match status" value="1"/>
</dbReference>
<dbReference type="PROSITE" id="PS00061">
    <property type="entry name" value="ADH_SHORT"/>
    <property type="match status" value="1"/>
</dbReference>
<reference evidence="4 5" key="1">
    <citation type="submission" date="2020-09" db="EMBL/GenBank/DDBJ databases">
        <title>Diversity and distribution of actinomycetes associated with coral in the coast of Hainan.</title>
        <authorList>
            <person name="Li F."/>
        </authorList>
    </citation>
    <scope>NUCLEOTIDE SEQUENCE [LARGE SCALE GENOMIC DNA]</scope>
    <source>
        <strain evidence="4 5">HNM0947</strain>
    </source>
</reference>
<dbReference type="InterPro" id="IPR002347">
    <property type="entry name" value="SDR_fam"/>
</dbReference>
<sequence>MTGTEHGVVVVTGSGRGLGRTIAGAVAATGAHVVVAEADPARAAEGVRHLKEQGASVTRVDTDVSDPDSAAALAERVRALRAEHGPLRGLVNNAARADGVGGRYFDEIGVEEWDGLMDVNLRGTWLVTRALYPLLAEEGRGAVVNLASDAALYGSPRLAHYVASKGAVIALTRAMARDAGRHGITVNAVAPGLTEVEATQGVPEERYELYRTHRALERDQTPEDVSGAVVFLLSGAASYVTGQTLAVDGGFVMN</sequence>
<evidence type="ECO:0000256" key="1">
    <source>
        <dbReference type="ARBA" id="ARBA00006484"/>
    </source>
</evidence>
<gene>
    <name evidence="4" type="ORF">IDM40_04265</name>
</gene>
<evidence type="ECO:0000313" key="4">
    <source>
        <dbReference type="EMBL" id="MBE2997926.1"/>
    </source>
</evidence>
<dbReference type="EMBL" id="JADBGI010000003">
    <property type="protein sequence ID" value="MBE2997926.1"/>
    <property type="molecule type" value="Genomic_DNA"/>
</dbReference>
<dbReference type="InterPro" id="IPR057326">
    <property type="entry name" value="KR_dom"/>
</dbReference>
<keyword evidence="5" id="KW-1185">Reference proteome</keyword>